<name>A0A9D2N7Q0_9FIRM</name>
<dbReference type="InterPro" id="IPR008250">
    <property type="entry name" value="ATPase_P-typ_transduc_dom_A_sf"/>
</dbReference>
<dbReference type="InterPro" id="IPR059000">
    <property type="entry name" value="ATPase_P-type_domA"/>
</dbReference>
<evidence type="ECO:0000256" key="9">
    <source>
        <dbReference type="ARBA" id="ARBA00049338"/>
    </source>
</evidence>
<organism evidence="12 13">
    <name type="scientific">Candidatus Fusicatenibacter intestinigallinarum</name>
    <dbReference type="NCBI Taxonomy" id="2838598"/>
    <lineage>
        <taxon>Bacteria</taxon>
        <taxon>Bacillati</taxon>
        <taxon>Bacillota</taxon>
        <taxon>Clostridia</taxon>
        <taxon>Lachnospirales</taxon>
        <taxon>Lachnospiraceae</taxon>
        <taxon>Fusicatenibacter</taxon>
    </lineage>
</organism>
<comment type="catalytic activity">
    <reaction evidence="9">
        <text>Cd(2+)(in) + ATP + H2O = Cd(2+)(out) + ADP + phosphate + H(+)</text>
        <dbReference type="Rhea" id="RHEA:12132"/>
        <dbReference type="ChEBI" id="CHEBI:15377"/>
        <dbReference type="ChEBI" id="CHEBI:15378"/>
        <dbReference type="ChEBI" id="CHEBI:30616"/>
        <dbReference type="ChEBI" id="CHEBI:43474"/>
        <dbReference type="ChEBI" id="CHEBI:48775"/>
        <dbReference type="ChEBI" id="CHEBI:456216"/>
        <dbReference type="EC" id="7.2.2.21"/>
    </reaction>
</comment>
<comment type="caution">
    <text evidence="12">The sequence shown here is derived from an EMBL/GenBank/DDBJ whole genome shotgun (WGS) entry which is preliminary data.</text>
</comment>
<dbReference type="InterPro" id="IPR051014">
    <property type="entry name" value="Cation_Transport_ATPase_IB"/>
</dbReference>
<dbReference type="PANTHER" id="PTHR48085">
    <property type="entry name" value="CADMIUM/ZINC-TRANSPORTING ATPASE HMA2-RELATED"/>
    <property type="match status" value="1"/>
</dbReference>
<gene>
    <name evidence="12" type="ORF">H9705_00115</name>
</gene>
<dbReference type="SFLD" id="SFLDS00003">
    <property type="entry name" value="Haloacid_Dehalogenase"/>
    <property type="match status" value="1"/>
</dbReference>
<dbReference type="InterPro" id="IPR023214">
    <property type="entry name" value="HAD_sf"/>
</dbReference>
<proteinExistence type="inferred from homology"/>
<dbReference type="InterPro" id="IPR018303">
    <property type="entry name" value="ATPase_P-typ_P_site"/>
</dbReference>
<evidence type="ECO:0000256" key="4">
    <source>
        <dbReference type="ARBA" id="ARBA00022692"/>
    </source>
</evidence>
<keyword evidence="7 10" id="KW-0472">Membrane</keyword>
<dbReference type="EC" id="7.2.2.21" evidence="8"/>
<feature type="transmembrane region" description="Helical" evidence="10">
    <location>
        <begin position="646"/>
        <end position="665"/>
    </location>
</feature>
<dbReference type="Gene3D" id="3.40.1110.10">
    <property type="entry name" value="Calcium-transporting ATPase, cytoplasmic domain N"/>
    <property type="match status" value="1"/>
</dbReference>
<keyword evidence="5" id="KW-1278">Translocase</keyword>
<evidence type="ECO:0000256" key="8">
    <source>
        <dbReference type="ARBA" id="ARBA00039103"/>
    </source>
</evidence>
<dbReference type="EMBL" id="DWWU01000001">
    <property type="protein sequence ID" value="HJC14220.1"/>
    <property type="molecule type" value="Genomic_DNA"/>
</dbReference>
<comment type="similarity">
    <text evidence="2 10">Belongs to the cation transport ATPase (P-type) (TC 3.A.3) family. Type IB subfamily.</text>
</comment>
<sequence length="700" mass="76989">MKFQIKHKMEGRIRVHMAQGAMTCREADLICAWMEQSSGVRRVKAYPRTGDLAVWYQGERREVLKRLSAFHYGIEGLAESVPEQSGRSLAMHYQDRLIETVLVKAATSLFLPGPVRAVYTAVQSIRYLAKGIRSLVSRKLEVEVLDATAITVSLLRGDYKTAGSVMFLLKIGELLEEWTHKKSVDDLARSMSLQVEKVWKKAGDQEILVPVREIRPQDEIVVRMGNLIPLDGVVISGEAMVNQASLTGESLPVRKAEDSVVYAGTVVEEGEITVRITQTYGSTRYEKIVHMIEESEQLKSSVEGKAAALADRLVPFSLGGTILTWLVTRNVEKALSILMVDFSCALKLAMPIAVLSAMREAGQYQITVKGGKFLEAVAQADTMVFDKTGTLTEAKPRVATVIPFGGNPENEMLRMAACLEEHFPHSMATAVVQEAKQRGLLHEEMHSKVNYIVAHGIASSIGGEKVVIGSYHFVFEDEKCVIPEGEKEKFEQVPDEYSHLYLAVSGVLAAVICIEDPLRPEAEDVIAKLRSHGFRNLVMMTGDSHRTAAAIAAKIGVDHFDAEVLPEEKAGFVRKEQENGHKVIMIGDGINDSPALSAADAGIAISSGAAITREVADIMITGDGLYNLIPLRRISMELMRRIHRNYRFVIGFNLCLILLGVAGILPPATSALLHNGSTLYISMNSMTNLLKDHAETEKKP</sequence>
<dbReference type="InterPro" id="IPR023299">
    <property type="entry name" value="ATPase_P-typ_cyto_dom_N"/>
</dbReference>
<keyword evidence="3" id="KW-0104">Cadmium</keyword>
<dbReference type="GO" id="GO:0005886">
    <property type="term" value="C:plasma membrane"/>
    <property type="evidence" value="ECO:0007669"/>
    <property type="project" value="UniProtKB-SubCell"/>
</dbReference>
<evidence type="ECO:0000313" key="13">
    <source>
        <dbReference type="Proteomes" id="UP000823849"/>
    </source>
</evidence>
<dbReference type="GO" id="GO:0008551">
    <property type="term" value="F:P-type cadmium transporter activity"/>
    <property type="evidence" value="ECO:0007669"/>
    <property type="project" value="UniProtKB-EC"/>
</dbReference>
<keyword evidence="10" id="KW-1003">Cell membrane</keyword>
<keyword evidence="6 10" id="KW-1133">Transmembrane helix</keyword>
<dbReference type="GO" id="GO:0046872">
    <property type="term" value="F:metal ion binding"/>
    <property type="evidence" value="ECO:0007669"/>
    <property type="project" value="UniProtKB-KW"/>
</dbReference>
<keyword evidence="10" id="KW-0067">ATP-binding</keyword>
<dbReference type="AlphaFoldDB" id="A0A9D2N7Q0"/>
<dbReference type="InterPro" id="IPR027256">
    <property type="entry name" value="P-typ_ATPase_IB"/>
</dbReference>
<evidence type="ECO:0000259" key="11">
    <source>
        <dbReference type="Pfam" id="PF00122"/>
    </source>
</evidence>
<dbReference type="Gene3D" id="2.70.150.10">
    <property type="entry name" value="Calcium-transporting ATPase, cytoplasmic transduction domain A"/>
    <property type="match status" value="1"/>
</dbReference>
<dbReference type="PROSITE" id="PS00154">
    <property type="entry name" value="ATPASE_E1_E2"/>
    <property type="match status" value="1"/>
</dbReference>
<feature type="domain" description="P-type ATPase A" evidence="11">
    <location>
        <begin position="193"/>
        <end position="293"/>
    </location>
</feature>
<dbReference type="PRINTS" id="PR00119">
    <property type="entry name" value="CATATPASE"/>
</dbReference>
<protein>
    <recommendedName>
        <fullName evidence="8">Cd(2+)-exporting ATPase</fullName>
        <ecNumber evidence="8">7.2.2.21</ecNumber>
    </recommendedName>
</protein>
<accession>A0A9D2N7Q0</accession>
<keyword evidence="10" id="KW-0479">Metal-binding</keyword>
<evidence type="ECO:0000313" key="12">
    <source>
        <dbReference type="EMBL" id="HJC14220.1"/>
    </source>
</evidence>
<dbReference type="Proteomes" id="UP000823849">
    <property type="component" value="Unassembled WGS sequence"/>
</dbReference>
<dbReference type="GO" id="GO:0005524">
    <property type="term" value="F:ATP binding"/>
    <property type="evidence" value="ECO:0007669"/>
    <property type="project" value="UniProtKB-UniRule"/>
</dbReference>
<keyword evidence="4 10" id="KW-0812">Transmembrane</keyword>
<dbReference type="Gene3D" id="3.40.50.1000">
    <property type="entry name" value="HAD superfamily/HAD-like"/>
    <property type="match status" value="1"/>
</dbReference>
<dbReference type="SUPFAM" id="SSF81653">
    <property type="entry name" value="Calcium ATPase, transduction domain A"/>
    <property type="match status" value="1"/>
</dbReference>
<dbReference type="InterPro" id="IPR001757">
    <property type="entry name" value="P_typ_ATPase"/>
</dbReference>
<evidence type="ECO:0000256" key="1">
    <source>
        <dbReference type="ARBA" id="ARBA00004141"/>
    </source>
</evidence>
<comment type="caution">
    <text evidence="10">Lacks conserved residue(s) required for the propagation of feature annotation.</text>
</comment>
<dbReference type="InterPro" id="IPR036412">
    <property type="entry name" value="HAD-like_sf"/>
</dbReference>
<dbReference type="Pfam" id="PF00122">
    <property type="entry name" value="E1-E2_ATPase"/>
    <property type="match status" value="1"/>
</dbReference>
<dbReference type="InterPro" id="IPR044492">
    <property type="entry name" value="P_typ_ATPase_HD_dom"/>
</dbReference>
<dbReference type="SUPFAM" id="SSF56784">
    <property type="entry name" value="HAD-like"/>
    <property type="match status" value="1"/>
</dbReference>
<dbReference type="PANTHER" id="PTHR48085:SF5">
    <property type="entry name" value="CADMIUM_ZINC-TRANSPORTING ATPASE HMA4-RELATED"/>
    <property type="match status" value="1"/>
</dbReference>
<keyword evidence="10" id="KW-0547">Nucleotide-binding</keyword>
<evidence type="ECO:0000256" key="2">
    <source>
        <dbReference type="ARBA" id="ARBA00006024"/>
    </source>
</evidence>
<dbReference type="SFLD" id="SFLDG00002">
    <property type="entry name" value="C1.7:_P-type_atpase_like"/>
    <property type="match status" value="1"/>
</dbReference>
<evidence type="ECO:0000256" key="6">
    <source>
        <dbReference type="ARBA" id="ARBA00022989"/>
    </source>
</evidence>
<dbReference type="SFLD" id="SFLDF00027">
    <property type="entry name" value="p-type_atpase"/>
    <property type="match status" value="1"/>
</dbReference>
<dbReference type="Pfam" id="PF00702">
    <property type="entry name" value="Hydrolase"/>
    <property type="match status" value="1"/>
</dbReference>
<evidence type="ECO:0000256" key="7">
    <source>
        <dbReference type="ARBA" id="ARBA00023136"/>
    </source>
</evidence>
<evidence type="ECO:0000256" key="3">
    <source>
        <dbReference type="ARBA" id="ARBA00022539"/>
    </source>
</evidence>
<evidence type="ECO:0000256" key="5">
    <source>
        <dbReference type="ARBA" id="ARBA00022967"/>
    </source>
</evidence>
<comment type="subcellular location">
    <subcellularLocation>
        <location evidence="10">Cell membrane</location>
    </subcellularLocation>
    <subcellularLocation>
        <location evidence="1">Membrane</location>
        <topology evidence="1">Multi-pass membrane protein</topology>
    </subcellularLocation>
</comment>
<dbReference type="NCBIfam" id="TIGR01494">
    <property type="entry name" value="ATPase_P-type"/>
    <property type="match status" value="1"/>
</dbReference>
<reference evidence="12" key="1">
    <citation type="journal article" date="2021" name="PeerJ">
        <title>Extensive microbial diversity within the chicken gut microbiome revealed by metagenomics and culture.</title>
        <authorList>
            <person name="Gilroy R."/>
            <person name="Ravi A."/>
            <person name="Getino M."/>
            <person name="Pursley I."/>
            <person name="Horton D.L."/>
            <person name="Alikhan N.F."/>
            <person name="Baker D."/>
            <person name="Gharbi K."/>
            <person name="Hall N."/>
            <person name="Watson M."/>
            <person name="Adriaenssens E.M."/>
            <person name="Foster-Nyarko E."/>
            <person name="Jarju S."/>
            <person name="Secka A."/>
            <person name="Antonio M."/>
            <person name="Oren A."/>
            <person name="Chaudhuri R.R."/>
            <person name="La Ragione R."/>
            <person name="Hildebrand F."/>
            <person name="Pallen M.J."/>
        </authorList>
    </citation>
    <scope>NUCLEOTIDE SEQUENCE</scope>
    <source>
        <strain evidence="12">CHK185-5351</strain>
    </source>
</reference>
<dbReference type="CDD" id="cd07550">
    <property type="entry name" value="P-type_ATPase_HM"/>
    <property type="match status" value="1"/>
</dbReference>
<dbReference type="GO" id="GO:0016887">
    <property type="term" value="F:ATP hydrolysis activity"/>
    <property type="evidence" value="ECO:0007669"/>
    <property type="project" value="InterPro"/>
</dbReference>
<evidence type="ECO:0000256" key="10">
    <source>
        <dbReference type="RuleBase" id="RU362081"/>
    </source>
</evidence>
<dbReference type="NCBIfam" id="TIGR01525">
    <property type="entry name" value="ATPase-IB_hvy"/>
    <property type="match status" value="1"/>
</dbReference>
<reference evidence="12" key="2">
    <citation type="submission" date="2021-04" db="EMBL/GenBank/DDBJ databases">
        <authorList>
            <person name="Gilroy R."/>
        </authorList>
    </citation>
    <scope>NUCLEOTIDE SEQUENCE</scope>
    <source>
        <strain evidence="12">CHK185-5351</strain>
    </source>
</reference>